<protein>
    <submittedName>
        <fullName evidence="6">TetR family transcriptional regulator</fullName>
    </submittedName>
</protein>
<dbReference type="AlphaFoldDB" id="A0A561DU52"/>
<dbReference type="Proteomes" id="UP000318297">
    <property type="component" value="Unassembled WGS sequence"/>
</dbReference>
<dbReference type="InterPro" id="IPR009057">
    <property type="entry name" value="Homeodomain-like_sf"/>
</dbReference>
<proteinExistence type="predicted"/>
<evidence type="ECO:0000313" key="6">
    <source>
        <dbReference type="EMBL" id="TWE06881.1"/>
    </source>
</evidence>
<dbReference type="InterPro" id="IPR011075">
    <property type="entry name" value="TetR_C"/>
</dbReference>
<reference evidence="6 7" key="1">
    <citation type="submission" date="2019-06" db="EMBL/GenBank/DDBJ databases">
        <title>Sequencing the genomes of 1000 actinobacteria strains.</title>
        <authorList>
            <person name="Klenk H.-P."/>
        </authorList>
    </citation>
    <scope>NUCLEOTIDE SEQUENCE [LARGE SCALE GENOMIC DNA]</scope>
    <source>
        <strain evidence="6 7">DSM 19560</strain>
    </source>
</reference>
<dbReference type="EMBL" id="VIVQ01000007">
    <property type="protein sequence ID" value="TWE06881.1"/>
    <property type="molecule type" value="Genomic_DNA"/>
</dbReference>
<dbReference type="SUPFAM" id="SSF48498">
    <property type="entry name" value="Tetracyclin repressor-like, C-terminal domain"/>
    <property type="match status" value="1"/>
</dbReference>
<dbReference type="GO" id="GO:0003677">
    <property type="term" value="F:DNA binding"/>
    <property type="evidence" value="ECO:0007669"/>
    <property type="project" value="UniProtKB-UniRule"/>
</dbReference>
<name>A0A561DU52_9MICO</name>
<sequence length="193" mass="21360">MTSHTTERPRRVGGRSARVTNAVYTAVGHLMAHERPDRITIPMVAERAGVNPTSIYRRWGDVDALLKEVAVAVMAHENDVLPDVGTFTGDLTEWAELIADDIARPERSRYLRALASARDELVEVCPCWNVRGAQAARLIERAHERGEAVPTVDQVLDHIIGPLYHHAVFALPVTRSYARRLAADVLLMAQPAS</sequence>
<keyword evidence="3" id="KW-0804">Transcription</keyword>
<dbReference type="SUPFAM" id="SSF46689">
    <property type="entry name" value="Homeodomain-like"/>
    <property type="match status" value="1"/>
</dbReference>
<dbReference type="InterPro" id="IPR001647">
    <property type="entry name" value="HTH_TetR"/>
</dbReference>
<dbReference type="Pfam" id="PF00440">
    <property type="entry name" value="TetR_N"/>
    <property type="match status" value="1"/>
</dbReference>
<keyword evidence="2 4" id="KW-0238">DNA-binding</keyword>
<keyword evidence="7" id="KW-1185">Reference proteome</keyword>
<keyword evidence="1" id="KW-0805">Transcription regulation</keyword>
<dbReference type="InterPro" id="IPR036271">
    <property type="entry name" value="Tet_transcr_reg_TetR-rel_C_sf"/>
</dbReference>
<evidence type="ECO:0000256" key="3">
    <source>
        <dbReference type="ARBA" id="ARBA00023163"/>
    </source>
</evidence>
<evidence type="ECO:0000256" key="1">
    <source>
        <dbReference type="ARBA" id="ARBA00023015"/>
    </source>
</evidence>
<dbReference type="Gene3D" id="1.10.10.60">
    <property type="entry name" value="Homeodomain-like"/>
    <property type="match status" value="1"/>
</dbReference>
<evidence type="ECO:0000313" key="7">
    <source>
        <dbReference type="Proteomes" id="UP000318297"/>
    </source>
</evidence>
<evidence type="ECO:0000256" key="2">
    <source>
        <dbReference type="ARBA" id="ARBA00023125"/>
    </source>
</evidence>
<comment type="caution">
    <text evidence="6">The sequence shown here is derived from an EMBL/GenBank/DDBJ whole genome shotgun (WGS) entry which is preliminary data.</text>
</comment>
<dbReference type="Pfam" id="PF16859">
    <property type="entry name" value="TetR_C_11"/>
    <property type="match status" value="1"/>
</dbReference>
<dbReference type="Gene3D" id="1.10.357.10">
    <property type="entry name" value="Tetracycline Repressor, domain 2"/>
    <property type="match status" value="1"/>
</dbReference>
<organism evidence="6 7">
    <name type="scientific">Rudaeicoccus suwonensis</name>
    <dbReference type="NCBI Taxonomy" id="657409"/>
    <lineage>
        <taxon>Bacteria</taxon>
        <taxon>Bacillati</taxon>
        <taxon>Actinomycetota</taxon>
        <taxon>Actinomycetes</taxon>
        <taxon>Micrococcales</taxon>
        <taxon>Dermacoccaceae</taxon>
        <taxon>Rudaeicoccus</taxon>
    </lineage>
</organism>
<accession>A0A561DU52</accession>
<evidence type="ECO:0000259" key="5">
    <source>
        <dbReference type="PROSITE" id="PS50977"/>
    </source>
</evidence>
<dbReference type="PROSITE" id="PS50977">
    <property type="entry name" value="HTH_TETR_2"/>
    <property type="match status" value="1"/>
</dbReference>
<evidence type="ECO:0000256" key="4">
    <source>
        <dbReference type="PROSITE-ProRule" id="PRU00335"/>
    </source>
</evidence>
<gene>
    <name evidence="6" type="ORF">BKA23_3531</name>
</gene>
<feature type="DNA-binding region" description="H-T-H motif" evidence="4">
    <location>
        <begin position="40"/>
        <end position="59"/>
    </location>
</feature>
<feature type="domain" description="HTH tetR-type" evidence="5">
    <location>
        <begin position="17"/>
        <end position="77"/>
    </location>
</feature>